<feature type="transmembrane region" description="Helical" evidence="1">
    <location>
        <begin position="70"/>
        <end position="88"/>
    </location>
</feature>
<organism evidence="2 3">
    <name type="scientific">Salinirubrum litoreum</name>
    <dbReference type="NCBI Taxonomy" id="1126234"/>
    <lineage>
        <taxon>Archaea</taxon>
        <taxon>Methanobacteriati</taxon>
        <taxon>Methanobacteriota</taxon>
        <taxon>Stenosarchaea group</taxon>
        <taxon>Halobacteria</taxon>
        <taxon>Halobacteriales</taxon>
        <taxon>Haloferacaceae</taxon>
        <taxon>Salinirubrum</taxon>
    </lineage>
</organism>
<evidence type="ECO:0000313" key="3">
    <source>
        <dbReference type="Proteomes" id="UP001596201"/>
    </source>
</evidence>
<dbReference type="EMBL" id="JBHSKX010000002">
    <property type="protein sequence ID" value="MFC5368558.1"/>
    <property type="molecule type" value="Genomic_DNA"/>
</dbReference>
<name>A0ABD5RF58_9EURY</name>
<feature type="transmembrane region" description="Helical" evidence="1">
    <location>
        <begin position="37"/>
        <end position="58"/>
    </location>
</feature>
<gene>
    <name evidence="2" type="ORF">ACFPJ5_16655</name>
</gene>
<comment type="caution">
    <text evidence="2">The sequence shown here is derived from an EMBL/GenBank/DDBJ whole genome shotgun (WGS) entry which is preliminary data.</text>
</comment>
<dbReference type="RefSeq" id="WP_227230830.1">
    <property type="nucleotide sequence ID" value="NZ_JAJCVJ010000002.1"/>
</dbReference>
<evidence type="ECO:0000256" key="1">
    <source>
        <dbReference type="SAM" id="Phobius"/>
    </source>
</evidence>
<evidence type="ECO:0000313" key="2">
    <source>
        <dbReference type="EMBL" id="MFC5368558.1"/>
    </source>
</evidence>
<sequence length="95" mass="9970">MIVDTPATYYVVCAASVVALGVACYRAVTRDTGRSRVALDLFAGLVGVAYGLSSLARLDALPVRGPTYDTLSLVLWLLLAGLLALVVGRRLDADS</sequence>
<feature type="transmembrane region" description="Helical" evidence="1">
    <location>
        <begin position="6"/>
        <end position="25"/>
    </location>
</feature>
<proteinExistence type="predicted"/>
<dbReference type="AlphaFoldDB" id="A0ABD5RF58"/>
<keyword evidence="3" id="KW-1185">Reference proteome</keyword>
<protein>
    <submittedName>
        <fullName evidence="2">Uncharacterized protein</fullName>
    </submittedName>
</protein>
<keyword evidence="1" id="KW-1133">Transmembrane helix</keyword>
<dbReference type="Proteomes" id="UP001596201">
    <property type="component" value="Unassembled WGS sequence"/>
</dbReference>
<accession>A0ABD5RF58</accession>
<reference evidence="2 3" key="1">
    <citation type="journal article" date="2019" name="Int. J. Syst. Evol. Microbiol.">
        <title>The Global Catalogue of Microorganisms (GCM) 10K type strain sequencing project: providing services to taxonomists for standard genome sequencing and annotation.</title>
        <authorList>
            <consortium name="The Broad Institute Genomics Platform"/>
            <consortium name="The Broad Institute Genome Sequencing Center for Infectious Disease"/>
            <person name="Wu L."/>
            <person name="Ma J."/>
        </authorList>
    </citation>
    <scope>NUCLEOTIDE SEQUENCE [LARGE SCALE GENOMIC DNA]</scope>
    <source>
        <strain evidence="2 3">CGMCC 1.12237</strain>
    </source>
</reference>
<keyword evidence="1" id="KW-0812">Transmembrane</keyword>
<keyword evidence="1" id="KW-0472">Membrane</keyword>